<evidence type="ECO:0000313" key="2">
    <source>
        <dbReference type="Proteomes" id="UP000178085"/>
    </source>
</evidence>
<accession>A0A1F4NQ68</accession>
<sequence length="71" mass="7771">MGAKLVLSAALKKGDQTDTLILENGTEVPLSDKLPYPAETIMVMEVMTRSEHQSDQQTLAKQILQEIISDG</sequence>
<gene>
    <name evidence="1" type="ORF">A3K51_01960</name>
</gene>
<proteinExistence type="predicted"/>
<dbReference type="Proteomes" id="UP000178085">
    <property type="component" value="Unassembled WGS sequence"/>
</dbReference>
<organism evidence="1 2">
    <name type="scientific">candidate division Kazan bacterium RIFCSPLOWO2_01_FULL_45_19</name>
    <dbReference type="NCBI Taxonomy" id="1798538"/>
    <lineage>
        <taxon>Bacteria</taxon>
        <taxon>Bacteria division Kazan-3B-28</taxon>
    </lineage>
</organism>
<dbReference type="EMBL" id="METD01000001">
    <property type="protein sequence ID" value="OGB73591.1"/>
    <property type="molecule type" value="Genomic_DNA"/>
</dbReference>
<name>A0A1F4NQ68_UNCK3</name>
<evidence type="ECO:0000313" key="1">
    <source>
        <dbReference type="EMBL" id="OGB73591.1"/>
    </source>
</evidence>
<dbReference type="AlphaFoldDB" id="A0A1F4NQ68"/>
<reference evidence="1 2" key="1">
    <citation type="journal article" date="2016" name="Nat. Commun.">
        <title>Thousands of microbial genomes shed light on interconnected biogeochemical processes in an aquifer system.</title>
        <authorList>
            <person name="Anantharaman K."/>
            <person name="Brown C.T."/>
            <person name="Hug L.A."/>
            <person name="Sharon I."/>
            <person name="Castelle C.J."/>
            <person name="Probst A.J."/>
            <person name="Thomas B.C."/>
            <person name="Singh A."/>
            <person name="Wilkins M.J."/>
            <person name="Karaoz U."/>
            <person name="Brodie E.L."/>
            <person name="Williams K.H."/>
            <person name="Hubbard S.S."/>
            <person name="Banfield J.F."/>
        </authorList>
    </citation>
    <scope>NUCLEOTIDE SEQUENCE [LARGE SCALE GENOMIC DNA]</scope>
</reference>
<protein>
    <submittedName>
        <fullName evidence="1">Uncharacterized protein</fullName>
    </submittedName>
</protein>
<comment type="caution">
    <text evidence="1">The sequence shown here is derived from an EMBL/GenBank/DDBJ whole genome shotgun (WGS) entry which is preliminary data.</text>
</comment>